<keyword evidence="2 5" id="KW-0732">Signal</keyword>
<evidence type="ECO:0000256" key="3">
    <source>
        <dbReference type="ARBA" id="ARBA00022801"/>
    </source>
</evidence>
<dbReference type="Pfam" id="PF17189">
    <property type="entry name" value="Glyco_hydro_30C"/>
    <property type="match status" value="1"/>
</dbReference>
<dbReference type="InterPro" id="IPR017853">
    <property type="entry name" value="GH"/>
</dbReference>
<dbReference type="Proteomes" id="UP000245678">
    <property type="component" value="Unassembled WGS sequence"/>
</dbReference>
<comment type="similarity">
    <text evidence="1 4">Belongs to the glycosyl hydrolase 30 family.</text>
</comment>
<dbReference type="InterPro" id="IPR033452">
    <property type="entry name" value="GH30_C"/>
</dbReference>
<sequence>MKKNLTQVLLATFITIGVFSGQACGKKSTATPPIPTDPVDPPVTPTKSDVSMWLTTADKSVAFAKQGTVINFSNAAGSGTTTISIDGNTTYQTIDGFGFCLTGGSASLINAMTAQKKDDLLKELFSTDDNHIGISYLRISIGASDLSATDYTYDDISPDVKEDVELKNFSIDMEKTDLLPILKKILAINPNIKILGSPWTAPTWMKLNTLGFNGFKGGTLNPAYYEVYAKYFVKYIQAMKAEGITIDAVTPQNEPLNAYNNPAMYMESADQAKFVQNLGTAFKIAGLNTKIIVWDHNADNTAYPMDIFKDAAANPFVDGSAFHLYNGDINNLQAVHDAYPAKNLYFTEQYTPSTGGFGGDLNWHVTNLIVGATRNWCRNVLEWNLANNPDFGPHTEGGCDVCKGALTINSASDVTRNVSYYIIAHASKFVRPGAVRISSTAVGALPNVAFKNTDGSKVLIVLNSSGSQQTFNFKIDGKSATSTLANGSVATYVWQ</sequence>
<dbReference type="Gene3D" id="3.20.20.80">
    <property type="entry name" value="Glycosidases"/>
    <property type="match status" value="1"/>
</dbReference>
<dbReference type="GO" id="GO:0006680">
    <property type="term" value="P:glucosylceramide catabolic process"/>
    <property type="evidence" value="ECO:0007669"/>
    <property type="project" value="TreeGrafter"/>
</dbReference>
<dbReference type="GO" id="GO:0016020">
    <property type="term" value="C:membrane"/>
    <property type="evidence" value="ECO:0007669"/>
    <property type="project" value="GOC"/>
</dbReference>
<name>A0A316HLZ0_9SPHI</name>
<evidence type="ECO:0000256" key="1">
    <source>
        <dbReference type="ARBA" id="ARBA00005382"/>
    </source>
</evidence>
<evidence type="ECO:0000256" key="2">
    <source>
        <dbReference type="ARBA" id="ARBA00022729"/>
    </source>
</evidence>
<feature type="domain" description="Glycosyl hydrolase family 30 TIM-barrel" evidence="6">
    <location>
        <begin position="94"/>
        <end position="430"/>
    </location>
</feature>
<accession>A0A316HLZ0</accession>
<gene>
    <name evidence="8" type="ORF">LX99_03675</name>
</gene>
<reference evidence="8 9" key="1">
    <citation type="submission" date="2018-05" db="EMBL/GenBank/DDBJ databases">
        <title>Genomic Encyclopedia of Archaeal and Bacterial Type Strains, Phase II (KMG-II): from individual species to whole genera.</title>
        <authorList>
            <person name="Goeker M."/>
        </authorList>
    </citation>
    <scope>NUCLEOTIDE SEQUENCE [LARGE SCALE GENOMIC DNA]</scope>
    <source>
        <strain evidence="8 9">DSM 19975</strain>
    </source>
</reference>
<dbReference type="EMBL" id="QGHA01000007">
    <property type="protein sequence ID" value="PWK75942.1"/>
    <property type="molecule type" value="Genomic_DNA"/>
</dbReference>
<organism evidence="8 9">
    <name type="scientific">Mucilaginibacter oryzae</name>
    <dbReference type="NCBI Taxonomy" id="468058"/>
    <lineage>
        <taxon>Bacteria</taxon>
        <taxon>Pseudomonadati</taxon>
        <taxon>Bacteroidota</taxon>
        <taxon>Sphingobacteriia</taxon>
        <taxon>Sphingobacteriales</taxon>
        <taxon>Sphingobacteriaceae</taxon>
        <taxon>Mucilaginibacter</taxon>
    </lineage>
</organism>
<evidence type="ECO:0000256" key="4">
    <source>
        <dbReference type="RuleBase" id="RU361188"/>
    </source>
</evidence>
<evidence type="ECO:0000256" key="5">
    <source>
        <dbReference type="SAM" id="SignalP"/>
    </source>
</evidence>
<dbReference type="PROSITE" id="PS51257">
    <property type="entry name" value="PROKAR_LIPOPROTEIN"/>
    <property type="match status" value="1"/>
</dbReference>
<dbReference type="InterPro" id="IPR033453">
    <property type="entry name" value="Glyco_hydro_30_TIM-barrel"/>
</dbReference>
<dbReference type="Gene3D" id="2.60.40.1180">
    <property type="entry name" value="Golgi alpha-mannosidase II"/>
    <property type="match status" value="1"/>
</dbReference>
<dbReference type="PANTHER" id="PTHR11069:SF23">
    <property type="entry name" value="LYSOSOMAL ACID GLUCOSYLCERAMIDASE"/>
    <property type="match status" value="1"/>
</dbReference>
<evidence type="ECO:0000313" key="8">
    <source>
        <dbReference type="EMBL" id="PWK75942.1"/>
    </source>
</evidence>
<comment type="caution">
    <text evidence="8">The sequence shown here is derived from an EMBL/GenBank/DDBJ whole genome shotgun (WGS) entry which is preliminary data.</text>
</comment>
<evidence type="ECO:0000259" key="6">
    <source>
        <dbReference type="Pfam" id="PF02055"/>
    </source>
</evidence>
<evidence type="ECO:0000313" key="9">
    <source>
        <dbReference type="Proteomes" id="UP000245678"/>
    </source>
</evidence>
<dbReference type="RefSeq" id="WP_109609154.1">
    <property type="nucleotide sequence ID" value="NZ_QGHA01000007.1"/>
</dbReference>
<keyword evidence="4" id="KW-0326">Glycosidase</keyword>
<proteinExistence type="inferred from homology"/>
<evidence type="ECO:0000259" key="7">
    <source>
        <dbReference type="Pfam" id="PF17189"/>
    </source>
</evidence>
<keyword evidence="9" id="KW-1185">Reference proteome</keyword>
<dbReference type="PANTHER" id="PTHR11069">
    <property type="entry name" value="GLUCOSYLCERAMIDASE"/>
    <property type="match status" value="1"/>
</dbReference>
<dbReference type="InterPro" id="IPR001139">
    <property type="entry name" value="Glyco_hydro_30"/>
</dbReference>
<feature type="signal peptide" evidence="5">
    <location>
        <begin position="1"/>
        <end position="23"/>
    </location>
</feature>
<feature type="domain" description="Glycosyl hydrolase family 30 beta sandwich" evidence="7">
    <location>
        <begin position="433"/>
        <end position="492"/>
    </location>
</feature>
<dbReference type="SUPFAM" id="SSF51011">
    <property type="entry name" value="Glycosyl hydrolase domain"/>
    <property type="match status" value="1"/>
</dbReference>
<feature type="chain" id="PRO_5016399198" evidence="5">
    <location>
        <begin position="24"/>
        <end position="495"/>
    </location>
</feature>
<dbReference type="Pfam" id="PF02055">
    <property type="entry name" value="Glyco_hydro_30"/>
    <property type="match status" value="1"/>
</dbReference>
<dbReference type="InterPro" id="IPR013780">
    <property type="entry name" value="Glyco_hydro_b"/>
</dbReference>
<keyword evidence="3 4" id="KW-0378">Hydrolase</keyword>
<dbReference type="SUPFAM" id="SSF51445">
    <property type="entry name" value="(Trans)glycosidases"/>
    <property type="match status" value="1"/>
</dbReference>
<dbReference type="GO" id="GO:0004348">
    <property type="term" value="F:glucosylceramidase activity"/>
    <property type="evidence" value="ECO:0007669"/>
    <property type="project" value="InterPro"/>
</dbReference>
<protein>
    <submittedName>
        <fullName evidence="8">Glucosylceramidase</fullName>
    </submittedName>
</protein>
<dbReference type="AlphaFoldDB" id="A0A316HLZ0"/>